<name>A0A6G7WK87_9LACT</name>
<gene>
    <name evidence="5" type="ORF">G7058_11530</name>
</gene>
<dbReference type="PANTHER" id="PTHR30349:SF64">
    <property type="entry name" value="PROPHAGE INTEGRASE INTD-RELATED"/>
    <property type="match status" value="1"/>
</dbReference>
<dbReference type="AlphaFoldDB" id="A0A6G7WK87"/>
<dbReference type="GeneID" id="94553920"/>
<sequence length="374" mass="42889">MASYKKIANGNWKYTISYTDNNGNYKQKSKQGFPTKTAAKEVAEPLEIKLKANVHLTDADMLFTDYYSNWIKTYKIGMFSPETDKIYRTAENLVQANFGRLKLRQVSKDKYQQFINDYSEGRSKETVRKIHNKVAACLRHAFHSGSIPIDVTHKITIKGNAGMDPEKKFIEEHELKLLITALKDGLTFKHTSRYMLLLQASTGARIGEIMALSFDSFDFEKQTIKINKSFDYKNTKDIKDTKNGVHRVIDIDDDTIRLIKPYYDYKRKQSLTSILNNTRNLLFVDDYMEPVSPEAVNKSLARACKRAGIKRITSHGLRHTHASMLLTNGVDIQIVAERLGDTVEVVTQVYAHVLQKMRDNNKELVRAIAQSMFN</sequence>
<dbReference type="SUPFAM" id="SSF56349">
    <property type="entry name" value="DNA breaking-rejoining enzymes"/>
    <property type="match status" value="1"/>
</dbReference>
<proteinExistence type="inferred from homology"/>
<dbReference type="RefSeq" id="WP_166063662.1">
    <property type="nucleotide sequence ID" value="NZ_CP049889.1"/>
</dbReference>
<dbReference type="InterPro" id="IPR002104">
    <property type="entry name" value="Integrase_catalytic"/>
</dbReference>
<dbReference type="Proteomes" id="UP000501830">
    <property type="component" value="Chromosome"/>
</dbReference>
<dbReference type="InterPro" id="IPR013762">
    <property type="entry name" value="Integrase-like_cat_sf"/>
</dbReference>
<dbReference type="GO" id="GO:0015074">
    <property type="term" value="P:DNA integration"/>
    <property type="evidence" value="ECO:0007669"/>
    <property type="project" value="InterPro"/>
</dbReference>
<accession>A0A6G7WK87</accession>
<keyword evidence="6" id="KW-1185">Reference proteome</keyword>
<organism evidence="5 6">
    <name type="scientific">Jeotgalibaca porci</name>
    <dbReference type="NCBI Taxonomy" id="1868793"/>
    <lineage>
        <taxon>Bacteria</taxon>
        <taxon>Bacillati</taxon>
        <taxon>Bacillota</taxon>
        <taxon>Bacilli</taxon>
        <taxon>Lactobacillales</taxon>
        <taxon>Carnobacteriaceae</taxon>
        <taxon>Jeotgalibaca</taxon>
    </lineage>
</organism>
<dbReference type="GO" id="GO:0003677">
    <property type="term" value="F:DNA binding"/>
    <property type="evidence" value="ECO:0007669"/>
    <property type="project" value="UniProtKB-KW"/>
</dbReference>
<reference evidence="5 6" key="1">
    <citation type="journal article" date="2017" name="Int. J. Syst. Evol. Microbiol.">
        <title>Jeotgalibaca porci sp. nov. and Jeotgalibaca arthritidis sp. nov., isolated from pigs, and emended description of the genus Jeotgalibaca.</title>
        <authorList>
            <person name="Zamora L."/>
            <person name="Perez-Sancho M."/>
            <person name="Dominguez L."/>
            <person name="Fernandez-Garayzabal J.F."/>
            <person name="Vela A.I."/>
        </authorList>
    </citation>
    <scope>NUCLEOTIDE SEQUENCE [LARGE SCALE GENOMIC DNA]</scope>
    <source>
        <strain evidence="5 6">CCUG 69148</strain>
    </source>
</reference>
<keyword evidence="2" id="KW-0238">DNA-binding</keyword>
<comment type="similarity">
    <text evidence="1">Belongs to the 'phage' integrase family.</text>
</comment>
<evidence type="ECO:0000256" key="1">
    <source>
        <dbReference type="ARBA" id="ARBA00008857"/>
    </source>
</evidence>
<feature type="domain" description="Tyr recombinase" evidence="4">
    <location>
        <begin position="165"/>
        <end position="366"/>
    </location>
</feature>
<dbReference type="KEGG" id="jpo:G7058_11530"/>
<evidence type="ECO:0000313" key="5">
    <source>
        <dbReference type="EMBL" id="QIK52627.1"/>
    </source>
</evidence>
<evidence type="ECO:0000256" key="2">
    <source>
        <dbReference type="ARBA" id="ARBA00023125"/>
    </source>
</evidence>
<dbReference type="InterPro" id="IPR028259">
    <property type="entry name" value="AP2-like_int_N"/>
</dbReference>
<dbReference type="Gene3D" id="1.10.443.10">
    <property type="entry name" value="Intergrase catalytic core"/>
    <property type="match status" value="1"/>
</dbReference>
<evidence type="ECO:0000256" key="3">
    <source>
        <dbReference type="ARBA" id="ARBA00023172"/>
    </source>
</evidence>
<dbReference type="Gene3D" id="1.10.150.130">
    <property type="match status" value="1"/>
</dbReference>
<dbReference type="GO" id="GO:0006310">
    <property type="term" value="P:DNA recombination"/>
    <property type="evidence" value="ECO:0007669"/>
    <property type="project" value="UniProtKB-KW"/>
</dbReference>
<evidence type="ECO:0000259" key="4">
    <source>
        <dbReference type="PROSITE" id="PS51898"/>
    </source>
</evidence>
<keyword evidence="3" id="KW-0233">DNA recombination</keyword>
<dbReference type="CDD" id="cd01189">
    <property type="entry name" value="INT_ICEBs1_C_like"/>
    <property type="match status" value="1"/>
</dbReference>
<dbReference type="Pfam" id="PF00589">
    <property type="entry name" value="Phage_integrase"/>
    <property type="match status" value="1"/>
</dbReference>
<dbReference type="Pfam" id="PF14657">
    <property type="entry name" value="Arm-DNA-bind_4"/>
    <property type="match status" value="1"/>
</dbReference>
<dbReference type="InterPro" id="IPR011010">
    <property type="entry name" value="DNA_brk_join_enz"/>
</dbReference>
<protein>
    <submittedName>
        <fullName evidence="5">Site-specific integrase</fullName>
    </submittedName>
</protein>
<dbReference type="InterPro" id="IPR010998">
    <property type="entry name" value="Integrase_recombinase_N"/>
</dbReference>
<dbReference type="InterPro" id="IPR050090">
    <property type="entry name" value="Tyrosine_recombinase_XerCD"/>
</dbReference>
<dbReference type="PANTHER" id="PTHR30349">
    <property type="entry name" value="PHAGE INTEGRASE-RELATED"/>
    <property type="match status" value="1"/>
</dbReference>
<evidence type="ECO:0000313" key="6">
    <source>
        <dbReference type="Proteomes" id="UP000501830"/>
    </source>
</evidence>
<dbReference type="EMBL" id="CP049889">
    <property type="protein sequence ID" value="QIK52627.1"/>
    <property type="molecule type" value="Genomic_DNA"/>
</dbReference>
<dbReference type="PROSITE" id="PS51898">
    <property type="entry name" value="TYR_RECOMBINASE"/>
    <property type="match status" value="1"/>
</dbReference>